<dbReference type="PROSITE" id="PS51257">
    <property type="entry name" value="PROKAR_LIPOPROTEIN"/>
    <property type="match status" value="1"/>
</dbReference>
<evidence type="ECO:0000313" key="3">
    <source>
        <dbReference type="Proteomes" id="UP001161691"/>
    </source>
</evidence>
<feature type="chain" id="PRO_5045093805" evidence="1">
    <location>
        <begin position="29"/>
        <end position="579"/>
    </location>
</feature>
<dbReference type="Gene3D" id="3.40.190.10">
    <property type="entry name" value="Periplasmic binding protein-like II"/>
    <property type="match status" value="2"/>
</dbReference>
<dbReference type="InterPro" id="IPR050490">
    <property type="entry name" value="Bact_solute-bd_prot1"/>
</dbReference>
<evidence type="ECO:0000313" key="2">
    <source>
        <dbReference type="EMBL" id="MDI4647837.1"/>
    </source>
</evidence>
<dbReference type="PANTHER" id="PTHR43649">
    <property type="entry name" value="ARABINOSE-BINDING PROTEIN-RELATED"/>
    <property type="match status" value="1"/>
</dbReference>
<protein>
    <submittedName>
        <fullName evidence="2">Extracellular solute-binding protein</fullName>
    </submittedName>
</protein>
<accession>A0ABT6TLV2</accession>
<name>A0ABT6TLV2_9BACL</name>
<dbReference type="RefSeq" id="WP_282910581.1">
    <property type="nucleotide sequence ID" value="NZ_JAGRPV010000001.1"/>
</dbReference>
<proteinExistence type="predicted"/>
<organism evidence="2 3">
    <name type="scientific">Cohnella hashimotonis</name>
    <dbReference type="NCBI Taxonomy" id="2826895"/>
    <lineage>
        <taxon>Bacteria</taxon>
        <taxon>Bacillati</taxon>
        <taxon>Bacillota</taxon>
        <taxon>Bacilli</taxon>
        <taxon>Bacillales</taxon>
        <taxon>Paenibacillaceae</taxon>
        <taxon>Cohnella</taxon>
    </lineage>
</organism>
<feature type="signal peptide" evidence="1">
    <location>
        <begin position="1"/>
        <end position="28"/>
    </location>
</feature>
<dbReference type="InterPro" id="IPR006059">
    <property type="entry name" value="SBP"/>
</dbReference>
<gene>
    <name evidence="2" type="ORF">KB449_23000</name>
</gene>
<dbReference type="PANTHER" id="PTHR43649:SF12">
    <property type="entry name" value="DIACETYLCHITOBIOSE BINDING PROTEIN DASA"/>
    <property type="match status" value="1"/>
</dbReference>
<dbReference type="EMBL" id="JAGRPV010000001">
    <property type="protein sequence ID" value="MDI4647837.1"/>
    <property type="molecule type" value="Genomic_DNA"/>
</dbReference>
<keyword evidence="3" id="KW-1185">Reference proteome</keyword>
<comment type="caution">
    <text evidence="2">The sequence shown here is derived from an EMBL/GenBank/DDBJ whole genome shotgun (WGS) entry which is preliminary data.</text>
</comment>
<dbReference type="Proteomes" id="UP001161691">
    <property type="component" value="Unassembled WGS sequence"/>
</dbReference>
<keyword evidence="1" id="KW-0732">Signal</keyword>
<sequence length="579" mass="62984">MNVRNKRIAATLAPALLVSILAACSGNANNNAGSSSSPAASAAASTASAATASAGESAPAAKETAPFQNGKYDPPISINTVIPISDDIQYFNGETAEKNILFDKVKANLGLDIKVLWTAPTKNEGFKTKMLLSLSSGEKLPDVINTMGDTDLTNQLIDSGKFMDLTDAIAQYATDDVKRVYDANPDLFYSVTRNGRIMALPIPSFGPNGSPVMYVRQDWLDKLGLKAPTTIDELEKVLDAFTNQDPDGNGKKDTVGLALQLKNLSGDIFADTTALFGAFGAIPNNWRPAADGQSLVYDPVQLQMKNAIAELRDWMSKGYISKDAPQQDGATATGLFTSGKAGIVFGPNWFPYFPLPDLEKNIKGATYKVYPVPTGPDGQAGRRAFPLIGATILINKNYEHPDAVFKYAQAMYEFGRDSGIWDMTRKSLIDQGYAAQGSSFQIVKYGFMPNYFVDPWEQIDGYLDYLVQGKPGRTESEQESFDSCKNNPLCINGQIEAMKAWKTQQDADTINAFVGPTTDTQKTQGDFLGKLEYETIVKIIFGTSPLEEFDSFVAKWKSGGGDKITQEVNDWYAQNVLKK</sequence>
<dbReference type="SUPFAM" id="SSF53850">
    <property type="entry name" value="Periplasmic binding protein-like II"/>
    <property type="match status" value="1"/>
</dbReference>
<evidence type="ECO:0000256" key="1">
    <source>
        <dbReference type="SAM" id="SignalP"/>
    </source>
</evidence>
<dbReference type="Pfam" id="PF13416">
    <property type="entry name" value="SBP_bac_8"/>
    <property type="match status" value="1"/>
</dbReference>
<reference evidence="2" key="1">
    <citation type="submission" date="2023-04" db="EMBL/GenBank/DDBJ databases">
        <title>Comparative genomic analysis of Cohnella hashimotonis sp. nov., isolated from the International Space Station.</title>
        <authorList>
            <person name="Venkateswaran K."/>
            <person name="Simpson A."/>
        </authorList>
    </citation>
    <scope>NUCLEOTIDE SEQUENCE</scope>
    <source>
        <strain evidence="2">F6_2S_P_1</strain>
    </source>
</reference>